<accession>A0ABR4G834</accession>
<dbReference type="Proteomes" id="UP001610563">
    <property type="component" value="Unassembled WGS sequence"/>
</dbReference>
<sequence length="320" mass="35402">MSWSGFWRPGSRHGNHDVGREVLEVLIQGQKHQLTVFTRTAAPDLAAHGVNLIQVDYNDRDTLAGYLGGVHTVLSFISPTAVEAGSAQKNLIDASIKAGVQRFAPSEWATRSSSGIAGYSMKDEVHEYLKEVNKEKKVLEYCLFQPGMFMNYLSFPYPSTKHLQIFGLQYDLQNRRAIVPSNIDFPMTVTKVQDLASVVAEAIDYEGEWPETGGICGSRTTSSELIKLAESIRGPFQIETVQAEAIEAGRLNTSWIPLIEPPSLPPGMDVRAFSEAVISSVMAGALRGTWAVSNEWNQLLPNLKMTTVDEFLRDIWEGKP</sequence>
<protein>
    <recommendedName>
        <fullName evidence="4">NmrA-like domain-containing protein</fullName>
    </recommendedName>
</protein>
<organism evidence="5 6">
    <name type="scientific">Aspergillus keveii</name>
    <dbReference type="NCBI Taxonomy" id="714993"/>
    <lineage>
        <taxon>Eukaryota</taxon>
        <taxon>Fungi</taxon>
        <taxon>Dikarya</taxon>
        <taxon>Ascomycota</taxon>
        <taxon>Pezizomycotina</taxon>
        <taxon>Eurotiomycetes</taxon>
        <taxon>Eurotiomycetidae</taxon>
        <taxon>Eurotiales</taxon>
        <taxon>Aspergillaceae</taxon>
        <taxon>Aspergillus</taxon>
        <taxon>Aspergillus subgen. Nidulantes</taxon>
    </lineage>
</organism>
<dbReference type="SUPFAM" id="SSF51735">
    <property type="entry name" value="NAD(P)-binding Rossmann-fold domains"/>
    <property type="match status" value="1"/>
</dbReference>
<comment type="caution">
    <text evidence="5">The sequence shown here is derived from an EMBL/GenBank/DDBJ whole genome shotgun (WGS) entry which is preliminary data.</text>
</comment>
<dbReference type="InterPro" id="IPR008030">
    <property type="entry name" value="NmrA-like"/>
</dbReference>
<dbReference type="Gene3D" id="3.90.25.10">
    <property type="entry name" value="UDP-galactose 4-epimerase, domain 1"/>
    <property type="match status" value="1"/>
</dbReference>
<evidence type="ECO:0000256" key="2">
    <source>
        <dbReference type="ARBA" id="ARBA00022857"/>
    </source>
</evidence>
<keyword evidence="2" id="KW-0521">NADP</keyword>
<name>A0ABR4G834_9EURO</name>
<dbReference type="EMBL" id="JBFTWV010000037">
    <property type="protein sequence ID" value="KAL2795166.1"/>
    <property type="molecule type" value="Genomic_DNA"/>
</dbReference>
<evidence type="ECO:0000259" key="4">
    <source>
        <dbReference type="Pfam" id="PF05368"/>
    </source>
</evidence>
<gene>
    <name evidence="5" type="ORF">BJX66DRAFT_350751</name>
</gene>
<evidence type="ECO:0000313" key="6">
    <source>
        <dbReference type="Proteomes" id="UP001610563"/>
    </source>
</evidence>
<dbReference type="Pfam" id="PF05368">
    <property type="entry name" value="NmrA"/>
    <property type="match status" value="1"/>
</dbReference>
<dbReference type="InterPro" id="IPR051609">
    <property type="entry name" value="NmrA/Isoflavone_reductase-like"/>
</dbReference>
<dbReference type="PANTHER" id="PTHR47706:SF4">
    <property type="entry name" value="NMRA-LIKE DOMAIN-CONTAINING PROTEIN"/>
    <property type="match status" value="1"/>
</dbReference>
<evidence type="ECO:0000256" key="1">
    <source>
        <dbReference type="ARBA" id="ARBA00005725"/>
    </source>
</evidence>
<comment type="similarity">
    <text evidence="1">Belongs to the NmrA-type oxidoreductase family. Isoflavone reductase subfamily.</text>
</comment>
<evidence type="ECO:0000313" key="5">
    <source>
        <dbReference type="EMBL" id="KAL2795166.1"/>
    </source>
</evidence>
<dbReference type="Gene3D" id="3.40.50.720">
    <property type="entry name" value="NAD(P)-binding Rossmann-like Domain"/>
    <property type="match status" value="1"/>
</dbReference>
<dbReference type="PANTHER" id="PTHR47706">
    <property type="entry name" value="NMRA-LIKE FAMILY PROTEIN"/>
    <property type="match status" value="1"/>
</dbReference>
<dbReference type="InterPro" id="IPR036291">
    <property type="entry name" value="NAD(P)-bd_dom_sf"/>
</dbReference>
<feature type="domain" description="NmrA-like" evidence="4">
    <location>
        <begin position="18"/>
        <end position="215"/>
    </location>
</feature>
<proteinExistence type="inferred from homology"/>
<evidence type="ECO:0000256" key="3">
    <source>
        <dbReference type="ARBA" id="ARBA00023002"/>
    </source>
</evidence>
<keyword evidence="6" id="KW-1185">Reference proteome</keyword>
<reference evidence="5 6" key="1">
    <citation type="submission" date="2024-07" db="EMBL/GenBank/DDBJ databases">
        <title>Section-level genome sequencing and comparative genomics of Aspergillus sections Usti and Cavernicolus.</title>
        <authorList>
            <consortium name="Lawrence Berkeley National Laboratory"/>
            <person name="Nybo J.L."/>
            <person name="Vesth T.C."/>
            <person name="Theobald S."/>
            <person name="Frisvad J.C."/>
            <person name="Larsen T.O."/>
            <person name="Kjaerboelling I."/>
            <person name="Rothschild-Mancinelli K."/>
            <person name="Lyhne E.K."/>
            <person name="Kogle M.E."/>
            <person name="Barry K."/>
            <person name="Clum A."/>
            <person name="Na H."/>
            <person name="Ledsgaard L."/>
            <person name="Lin J."/>
            <person name="Lipzen A."/>
            <person name="Kuo A."/>
            <person name="Riley R."/>
            <person name="Mondo S."/>
            <person name="Labutti K."/>
            <person name="Haridas S."/>
            <person name="Pangalinan J."/>
            <person name="Salamov A.A."/>
            <person name="Simmons B.A."/>
            <person name="Magnuson J.K."/>
            <person name="Chen J."/>
            <person name="Drula E."/>
            <person name="Henrissat B."/>
            <person name="Wiebenga A."/>
            <person name="Lubbers R.J."/>
            <person name="Gomes A.C."/>
            <person name="Makela M.R."/>
            <person name="Stajich J."/>
            <person name="Grigoriev I.V."/>
            <person name="Mortensen U.H."/>
            <person name="De Vries R.P."/>
            <person name="Baker S.E."/>
            <person name="Andersen M.R."/>
        </authorList>
    </citation>
    <scope>NUCLEOTIDE SEQUENCE [LARGE SCALE GENOMIC DNA]</scope>
    <source>
        <strain evidence="5 6">CBS 209.92</strain>
    </source>
</reference>
<keyword evidence="3" id="KW-0560">Oxidoreductase</keyword>